<sequence>MSQVNTTGATQMGLALNVNTNIPMEAFQNIFPNIDNTSPYIGAVRLMTNNMNYIGLAMVFWTSKFAPKKFKGLQYHANFISMIPMNGTNDCR</sequence>
<proteinExistence type="predicted"/>
<protein>
    <submittedName>
        <fullName evidence="1 2">Uncharacterized protein</fullName>
    </submittedName>
</protein>
<reference evidence="2" key="3">
    <citation type="submission" date="2015-04" db="UniProtKB">
        <authorList>
            <consortium name="EnsemblPlants"/>
        </authorList>
    </citation>
    <scope>IDENTIFICATION</scope>
    <source>
        <strain evidence="2">cv. Jemalong A17</strain>
    </source>
</reference>
<name>A0A072U5Y0_MEDTR</name>
<dbReference type="AlphaFoldDB" id="A0A072U5Y0"/>
<gene>
    <name evidence="1" type="ordered locus">MTR_7g114895</name>
</gene>
<dbReference type="EnsemblPlants" id="KEH24548">
    <property type="protein sequence ID" value="KEH24548"/>
    <property type="gene ID" value="MTR_7g114895"/>
</dbReference>
<evidence type="ECO:0000313" key="1">
    <source>
        <dbReference type="EMBL" id="KEH24548.1"/>
    </source>
</evidence>
<accession>A0A072U5Y0</accession>
<reference evidence="1 3" key="1">
    <citation type="journal article" date="2011" name="Nature">
        <title>The Medicago genome provides insight into the evolution of rhizobial symbioses.</title>
        <authorList>
            <person name="Young N.D."/>
            <person name="Debelle F."/>
            <person name="Oldroyd G.E."/>
            <person name="Geurts R."/>
            <person name="Cannon S.B."/>
            <person name="Udvardi M.K."/>
            <person name="Benedito V.A."/>
            <person name="Mayer K.F."/>
            <person name="Gouzy J."/>
            <person name="Schoof H."/>
            <person name="Van de Peer Y."/>
            <person name="Proost S."/>
            <person name="Cook D.R."/>
            <person name="Meyers B.C."/>
            <person name="Spannagl M."/>
            <person name="Cheung F."/>
            <person name="De Mita S."/>
            <person name="Krishnakumar V."/>
            <person name="Gundlach H."/>
            <person name="Zhou S."/>
            <person name="Mudge J."/>
            <person name="Bharti A.K."/>
            <person name="Murray J.D."/>
            <person name="Naoumkina M.A."/>
            <person name="Rosen B."/>
            <person name="Silverstein K.A."/>
            <person name="Tang H."/>
            <person name="Rombauts S."/>
            <person name="Zhao P.X."/>
            <person name="Zhou P."/>
            <person name="Barbe V."/>
            <person name="Bardou P."/>
            <person name="Bechner M."/>
            <person name="Bellec A."/>
            <person name="Berger A."/>
            <person name="Berges H."/>
            <person name="Bidwell S."/>
            <person name="Bisseling T."/>
            <person name="Choisne N."/>
            <person name="Couloux A."/>
            <person name="Denny R."/>
            <person name="Deshpande S."/>
            <person name="Dai X."/>
            <person name="Doyle J.J."/>
            <person name="Dudez A.M."/>
            <person name="Farmer A.D."/>
            <person name="Fouteau S."/>
            <person name="Franken C."/>
            <person name="Gibelin C."/>
            <person name="Gish J."/>
            <person name="Goldstein S."/>
            <person name="Gonzalez A.J."/>
            <person name="Green P.J."/>
            <person name="Hallab A."/>
            <person name="Hartog M."/>
            <person name="Hua A."/>
            <person name="Humphray S.J."/>
            <person name="Jeong D.H."/>
            <person name="Jing Y."/>
            <person name="Jocker A."/>
            <person name="Kenton S.M."/>
            <person name="Kim D.J."/>
            <person name="Klee K."/>
            <person name="Lai H."/>
            <person name="Lang C."/>
            <person name="Lin S."/>
            <person name="Macmil S.L."/>
            <person name="Magdelenat G."/>
            <person name="Matthews L."/>
            <person name="McCorrison J."/>
            <person name="Monaghan E.L."/>
            <person name="Mun J.H."/>
            <person name="Najar F.Z."/>
            <person name="Nicholson C."/>
            <person name="Noirot C."/>
            <person name="O'Bleness M."/>
            <person name="Paule C.R."/>
            <person name="Poulain J."/>
            <person name="Prion F."/>
            <person name="Qin B."/>
            <person name="Qu C."/>
            <person name="Retzel E.F."/>
            <person name="Riddle C."/>
            <person name="Sallet E."/>
            <person name="Samain S."/>
            <person name="Samson N."/>
            <person name="Sanders I."/>
            <person name="Saurat O."/>
            <person name="Scarpelli C."/>
            <person name="Schiex T."/>
            <person name="Segurens B."/>
            <person name="Severin A.J."/>
            <person name="Sherrier D.J."/>
            <person name="Shi R."/>
            <person name="Sims S."/>
            <person name="Singer S.R."/>
            <person name="Sinharoy S."/>
            <person name="Sterck L."/>
            <person name="Viollet A."/>
            <person name="Wang B.B."/>
            <person name="Wang K."/>
            <person name="Wang M."/>
            <person name="Wang X."/>
            <person name="Warfsmann J."/>
            <person name="Weissenbach J."/>
            <person name="White D.D."/>
            <person name="White J.D."/>
            <person name="Wiley G.B."/>
            <person name="Wincker P."/>
            <person name="Xing Y."/>
            <person name="Yang L."/>
            <person name="Yao Z."/>
            <person name="Ying F."/>
            <person name="Zhai J."/>
            <person name="Zhou L."/>
            <person name="Zuber A."/>
            <person name="Denarie J."/>
            <person name="Dixon R.A."/>
            <person name="May G.D."/>
            <person name="Schwartz D.C."/>
            <person name="Rogers J."/>
            <person name="Quetier F."/>
            <person name="Town C.D."/>
            <person name="Roe B.A."/>
        </authorList>
    </citation>
    <scope>NUCLEOTIDE SEQUENCE [LARGE SCALE GENOMIC DNA]</scope>
    <source>
        <strain evidence="1">A17</strain>
        <strain evidence="2 3">cv. Jemalong A17</strain>
    </source>
</reference>
<dbReference type="EMBL" id="CM001223">
    <property type="protein sequence ID" value="KEH24548.1"/>
    <property type="molecule type" value="Genomic_DNA"/>
</dbReference>
<dbReference type="HOGENOM" id="CLU_2416685_0_0_1"/>
<reference evidence="1 3" key="2">
    <citation type="journal article" date="2014" name="BMC Genomics">
        <title>An improved genome release (version Mt4.0) for the model legume Medicago truncatula.</title>
        <authorList>
            <person name="Tang H."/>
            <person name="Krishnakumar V."/>
            <person name="Bidwell S."/>
            <person name="Rosen B."/>
            <person name="Chan A."/>
            <person name="Zhou S."/>
            <person name="Gentzbittel L."/>
            <person name="Childs K.L."/>
            <person name="Yandell M."/>
            <person name="Gundlach H."/>
            <person name="Mayer K.F."/>
            <person name="Schwartz D.C."/>
            <person name="Town C.D."/>
        </authorList>
    </citation>
    <scope>GENOME REANNOTATION</scope>
    <source>
        <strain evidence="1">A17</strain>
        <strain evidence="2 3">cv. Jemalong A17</strain>
    </source>
</reference>
<evidence type="ECO:0000313" key="3">
    <source>
        <dbReference type="Proteomes" id="UP000002051"/>
    </source>
</evidence>
<organism evidence="1 3">
    <name type="scientific">Medicago truncatula</name>
    <name type="common">Barrel medic</name>
    <name type="synonym">Medicago tribuloides</name>
    <dbReference type="NCBI Taxonomy" id="3880"/>
    <lineage>
        <taxon>Eukaryota</taxon>
        <taxon>Viridiplantae</taxon>
        <taxon>Streptophyta</taxon>
        <taxon>Embryophyta</taxon>
        <taxon>Tracheophyta</taxon>
        <taxon>Spermatophyta</taxon>
        <taxon>Magnoliopsida</taxon>
        <taxon>eudicotyledons</taxon>
        <taxon>Gunneridae</taxon>
        <taxon>Pentapetalae</taxon>
        <taxon>rosids</taxon>
        <taxon>fabids</taxon>
        <taxon>Fabales</taxon>
        <taxon>Fabaceae</taxon>
        <taxon>Papilionoideae</taxon>
        <taxon>50 kb inversion clade</taxon>
        <taxon>NPAAA clade</taxon>
        <taxon>Hologalegina</taxon>
        <taxon>IRL clade</taxon>
        <taxon>Trifolieae</taxon>
        <taxon>Medicago</taxon>
    </lineage>
</organism>
<evidence type="ECO:0000313" key="2">
    <source>
        <dbReference type="EnsemblPlants" id="KEH24548"/>
    </source>
</evidence>
<keyword evidence="3" id="KW-1185">Reference proteome</keyword>
<dbReference type="Proteomes" id="UP000002051">
    <property type="component" value="Unassembled WGS sequence"/>
</dbReference>